<dbReference type="SMART" id="SM00069">
    <property type="entry name" value="GLA"/>
    <property type="match status" value="1"/>
</dbReference>
<dbReference type="SMART" id="SM00181">
    <property type="entry name" value="EGF"/>
    <property type="match status" value="4"/>
</dbReference>
<feature type="domain" description="Peptidase S1" evidence="19">
    <location>
        <begin position="635"/>
        <end position="866"/>
    </location>
</feature>
<evidence type="ECO:0000313" key="22">
    <source>
        <dbReference type="RefSeq" id="XP_013914438.1"/>
    </source>
</evidence>
<dbReference type="InterPro" id="IPR001314">
    <property type="entry name" value="Peptidase_S1A"/>
</dbReference>
<organism evidence="21 22">
    <name type="scientific">Thamnophis sirtalis</name>
    <dbReference type="NCBI Taxonomy" id="35019"/>
    <lineage>
        <taxon>Eukaryota</taxon>
        <taxon>Metazoa</taxon>
        <taxon>Chordata</taxon>
        <taxon>Craniata</taxon>
        <taxon>Vertebrata</taxon>
        <taxon>Euteleostomi</taxon>
        <taxon>Lepidosauria</taxon>
        <taxon>Squamata</taxon>
        <taxon>Bifurcata</taxon>
        <taxon>Unidentata</taxon>
        <taxon>Episquamata</taxon>
        <taxon>Toxicofera</taxon>
        <taxon>Serpentes</taxon>
        <taxon>Colubroidea</taxon>
        <taxon>Colubridae</taxon>
        <taxon>Natricinae</taxon>
        <taxon>Thamnophis</taxon>
    </lineage>
</organism>
<dbReference type="PROSITE" id="PS00010">
    <property type="entry name" value="ASX_HYDROXYL"/>
    <property type="match status" value="2"/>
</dbReference>
<dbReference type="RefSeq" id="XP_013914438.1">
    <property type="nucleotide sequence ID" value="XM_014058963.1"/>
</dbReference>
<dbReference type="FunFam" id="2.10.25.10:FF:000513">
    <property type="entry name" value="Coagulation factor VII"/>
    <property type="match status" value="1"/>
</dbReference>
<dbReference type="GO" id="GO:0004252">
    <property type="term" value="F:serine-type endopeptidase activity"/>
    <property type="evidence" value="ECO:0007669"/>
    <property type="project" value="UniProtKB-EC"/>
</dbReference>
<dbReference type="FunFam" id="4.10.740.10:FF:000001">
    <property type="entry name" value="vitamin K-dependent protein S"/>
    <property type="match status" value="1"/>
</dbReference>
<dbReference type="GO" id="GO:0044469">
    <property type="term" value="P:venom-mediated blood coagulation"/>
    <property type="evidence" value="ECO:0007669"/>
    <property type="project" value="UniProtKB-ARBA"/>
</dbReference>
<dbReference type="Pfam" id="PF00089">
    <property type="entry name" value="Trypsin"/>
    <property type="match status" value="2"/>
</dbReference>
<evidence type="ECO:0000256" key="10">
    <source>
        <dbReference type="ARBA" id="ARBA00022729"/>
    </source>
</evidence>
<dbReference type="SUPFAM" id="SSF50494">
    <property type="entry name" value="Trypsin-like serine proteases"/>
    <property type="match status" value="2"/>
</dbReference>
<evidence type="ECO:0000256" key="14">
    <source>
        <dbReference type="ARBA" id="ARBA00023157"/>
    </source>
</evidence>
<dbReference type="OrthoDB" id="6380398at2759"/>
<keyword evidence="5" id="KW-0301">Gamma-carboxyglutamic acid</keyword>
<evidence type="ECO:0000256" key="13">
    <source>
        <dbReference type="ARBA" id="ARBA00022837"/>
    </source>
</evidence>
<evidence type="ECO:0000256" key="3">
    <source>
        <dbReference type="ARBA" id="ARBA00009228"/>
    </source>
</evidence>
<keyword evidence="15" id="KW-0325">Glycoprotein</keyword>
<dbReference type="SMART" id="SM00179">
    <property type="entry name" value="EGF_CA"/>
    <property type="match status" value="2"/>
</dbReference>
<feature type="disulfide bond" evidence="16">
    <location>
        <begin position="55"/>
        <end position="64"/>
    </location>
</feature>
<dbReference type="CDD" id="cd00190">
    <property type="entry name" value="Tryp_SPc"/>
    <property type="match status" value="2"/>
</dbReference>
<evidence type="ECO:0000256" key="12">
    <source>
        <dbReference type="ARBA" id="ARBA00022801"/>
    </source>
</evidence>
<dbReference type="AlphaFoldDB" id="A0A6I9XUU9"/>
<evidence type="ECO:0000256" key="2">
    <source>
        <dbReference type="ARBA" id="ARBA00004613"/>
    </source>
</evidence>
<name>A0A6I9XUU9_9SAUR</name>
<dbReference type="InterPro" id="IPR018114">
    <property type="entry name" value="TRYPSIN_HIS"/>
</dbReference>
<dbReference type="PROSITE" id="PS00011">
    <property type="entry name" value="GLA_1"/>
    <property type="match status" value="1"/>
</dbReference>
<evidence type="ECO:0000256" key="7">
    <source>
        <dbReference type="ARBA" id="ARBA00022536"/>
    </source>
</evidence>
<feature type="domain" description="Gla" evidence="20">
    <location>
        <begin position="436"/>
        <end position="482"/>
    </location>
</feature>
<keyword evidence="21" id="KW-1185">Reference proteome</keyword>
<sequence length="879" mass="98643">MEEKCSWEEAREIFQDDLRTKEFWAIYTDPDQCESNPCQNAGTCIDEYQDYICICPPEHEGRNCEIGPESKLKCFFKNGNCEQFCVDSPTTLRQCFCADGYRLGSDQVSCIAEVDYPCGKIPLLAKRPNPQGRIIGGYDCPPGECPWQALITEYGNEKCGGVLVAPSWVISAAHCFHDVLRQNLRIRLGEYHINHRDEGEQERTVDELIIHEKYSRKTIDNDIALLRLSAPVNFSEYVVPICLPPPRFAADILNYVEYSTVSGWGRLLEGGATSALLMRVEVPKIHKKECVRHTNFNITNNMFCAGYLDGSKDSCEGDSGGPHVTEYKNTWYLTGIVSWGKGCAAIGTYGVYTKVMKYYQWLNNRMDSNNRKPACLKLVHSQPWKRTKCSVPPIGTMAPQLLLCLILTFLWSLPKAESNVFLKGKVANRFLQRTKRANSLFEEFKPGNIERECIEERCSKEEAREAFEDNEKTEKFWNVYVDGDQCLSNPCHYGATCKDGIGSFSCTCLDGYQGKICESLIIKSCRLDNGNCWHFCKFDQNKIHCSCAEGYILGDDGQSCVAGGDFSCGRNIKVRNKREASLPDFQEDFSDAYDVIDQDNFVETPTNFSSLVPIMKPQNATIPHKSDNSDRDVRVVNGTDCKPGECPWQALLINDQGEGFCGGTVLSTVHVLTAAHCINQTKHIKVVVGEVDISSRKTGHLLSVDKIYVHQKFVMDTYDYDIAIIQLKTPIRFSENVVPACLPTADFANQVLMKQDSGIVSGFGRIKERGRTSNTLKVVTLPYVDRHVCKLSSNFPITENMFCAGYHTLAQDACQGDSGGPHVTAYSDTHFVTGIISWGEGCAQKGKYGVYTKVSKFISWIKRIMRQKLPRTESGTARP</sequence>
<dbReference type="EC" id="3.4.21.6" evidence="4"/>
<evidence type="ECO:0000256" key="4">
    <source>
        <dbReference type="ARBA" id="ARBA00012181"/>
    </source>
</evidence>
<dbReference type="PROSITE" id="PS50998">
    <property type="entry name" value="GLA_2"/>
    <property type="match status" value="2"/>
</dbReference>
<comment type="subcellular location">
    <subcellularLocation>
        <location evidence="2">Secreted</location>
    </subcellularLocation>
</comment>
<dbReference type="InterPro" id="IPR000152">
    <property type="entry name" value="EGF-type_Asp/Asn_hydroxyl_site"/>
</dbReference>
<dbReference type="Gene3D" id="4.10.740.10">
    <property type="entry name" value="Coagulation Factor IX"/>
    <property type="match status" value="2"/>
</dbReference>
<dbReference type="PROSITE" id="PS01186">
    <property type="entry name" value="EGF_2"/>
    <property type="match status" value="1"/>
</dbReference>
<dbReference type="GO" id="GO:0006508">
    <property type="term" value="P:proteolysis"/>
    <property type="evidence" value="ECO:0007669"/>
    <property type="project" value="UniProtKB-KW"/>
</dbReference>
<dbReference type="CDD" id="cd00054">
    <property type="entry name" value="EGF_CA"/>
    <property type="match status" value="2"/>
</dbReference>
<comment type="catalytic activity">
    <reaction evidence="1">
        <text>Selective cleavage of Arg-|-Thr and then Arg-|-Ile bonds in prothrombin to form thrombin.</text>
        <dbReference type="EC" id="3.4.21.6"/>
    </reaction>
</comment>
<dbReference type="InterPro" id="IPR009003">
    <property type="entry name" value="Peptidase_S1_PA"/>
</dbReference>
<feature type="domain" description="Gla" evidence="20">
    <location>
        <begin position="1"/>
        <end position="29"/>
    </location>
</feature>
<dbReference type="SUPFAM" id="SSF57630">
    <property type="entry name" value="GLA-domain"/>
    <property type="match status" value="2"/>
</dbReference>
<evidence type="ECO:0000259" key="20">
    <source>
        <dbReference type="PROSITE" id="PS50998"/>
    </source>
</evidence>
<dbReference type="InterPro" id="IPR018097">
    <property type="entry name" value="EGF_Ca-bd_CS"/>
</dbReference>
<feature type="domain" description="EGF-like" evidence="18">
    <location>
        <begin position="29"/>
        <end position="65"/>
    </location>
</feature>
<dbReference type="InterPro" id="IPR033116">
    <property type="entry name" value="TRYPSIN_SER"/>
</dbReference>
<dbReference type="Gene3D" id="2.40.10.10">
    <property type="entry name" value="Trypsin-like serine proteases"/>
    <property type="match status" value="4"/>
</dbReference>
<dbReference type="Gene3D" id="2.10.25.10">
    <property type="entry name" value="Laminin"/>
    <property type="match status" value="4"/>
</dbReference>
<dbReference type="InterPro" id="IPR001881">
    <property type="entry name" value="EGF-like_Ca-bd_dom"/>
</dbReference>
<dbReference type="InterPro" id="IPR043504">
    <property type="entry name" value="Peptidase_S1_PA_chymotrypsin"/>
</dbReference>
<dbReference type="PROSITE" id="PS00134">
    <property type="entry name" value="TRYPSIN_HIS"/>
    <property type="match status" value="2"/>
</dbReference>
<dbReference type="Proteomes" id="UP000504617">
    <property type="component" value="Unplaced"/>
</dbReference>
<dbReference type="GO" id="GO:0005615">
    <property type="term" value="C:extracellular space"/>
    <property type="evidence" value="ECO:0007669"/>
    <property type="project" value="TreeGrafter"/>
</dbReference>
<evidence type="ECO:0000313" key="21">
    <source>
        <dbReference type="Proteomes" id="UP000504617"/>
    </source>
</evidence>
<gene>
    <name evidence="22" type="primary">LOC106543059</name>
</gene>
<evidence type="ECO:0000256" key="5">
    <source>
        <dbReference type="ARBA" id="ARBA00022479"/>
    </source>
</evidence>
<evidence type="ECO:0000256" key="15">
    <source>
        <dbReference type="ARBA" id="ARBA00023180"/>
    </source>
</evidence>
<evidence type="ECO:0000256" key="11">
    <source>
        <dbReference type="ARBA" id="ARBA00022737"/>
    </source>
</evidence>
<dbReference type="PROSITE" id="PS50240">
    <property type="entry name" value="TRYPSIN_DOM"/>
    <property type="match status" value="2"/>
</dbReference>
<keyword evidence="17" id="KW-0720">Serine protease</keyword>
<feature type="disulfide bond" evidence="16">
    <location>
        <begin position="508"/>
        <end position="517"/>
    </location>
</feature>
<comment type="similarity">
    <text evidence="3">Belongs to the peptidase S1 family. Snake venom subfamily.</text>
</comment>
<dbReference type="SMART" id="SM00020">
    <property type="entry name" value="Tryp_SPc"/>
    <property type="match status" value="2"/>
</dbReference>
<evidence type="ECO:0000259" key="18">
    <source>
        <dbReference type="PROSITE" id="PS50026"/>
    </source>
</evidence>
<keyword evidence="9" id="KW-0165">Cleavage on pair of basic residues</keyword>
<dbReference type="PANTHER" id="PTHR24278">
    <property type="entry name" value="COAGULATION FACTOR"/>
    <property type="match status" value="1"/>
</dbReference>
<evidence type="ECO:0000256" key="17">
    <source>
        <dbReference type="RuleBase" id="RU363034"/>
    </source>
</evidence>
<evidence type="ECO:0000256" key="6">
    <source>
        <dbReference type="ARBA" id="ARBA00022525"/>
    </source>
</evidence>
<evidence type="ECO:0000259" key="19">
    <source>
        <dbReference type="PROSITE" id="PS50240"/>
    </source>
</evidence>
<keyword evidence="10" id="KW-0732">Signal</keyword>
<dbReference type="PROSITE" id="PS50026">
    <property type="entry name" value="EGF_3"/>
    <property type="match status" value="2"/>
</dbReference>
<dbReference type="Pfam" id="PF00594">
    <property type="entry name" value="Gla"/>
    <property type="match status" value="2"/>
</dbReference>
<dbReference type="GO" id="GO:0005509">
    <property type="term" value="F:calcium ion binding"/>
    <property type="evidence" value="ECO:0007669"/>
    <property type="project" value="InterPro"/>
</dbReference>
<keyword evidence="7 16" id="KW-0245">EGF-like domain</keyword>
<keyword evidence="14 16" id="KW-1015">Disulfide bond</keyword>
<feature type="domain" description="Peptidase S1" evidence="19">
    <location>
        <begin position="134"/>
        <end position="367"/>
    </location>
</feature>
<keyword evidence="6" id="KW-0964">Secreted</keyword>
<dbReference type="InterPro" id="IPR000294">
    <property type="entry name" value="GLA_domain"/>
</dbReference>
<dbReference type="InterPro" id="IPR017857">
    <property type="entry name" value="Coagulation_fac-like_Gla_dom"/>
</dbReference>
<dbReference type="FunFam" id="2.40.10.10:FF:000013">
    <property type="entry name" value="Coagulation factor X"/>
    <property type="match status" value="2"/>
</dbReference>
<keyword evidence="8 17" id="KW-0645">Protease</keyword>
<dbReference type="PROSITE" id="PS01187">
    <property type="entry name" value="EGF_CA"/>
    <property type="match status" value="2"/>
</dbReference>
<proteinExistence type="inferred from homology"/>
<evidence type="ECO:0000256" key="8">
    <source>
        <dbReference type="ARBA" id="ARBA00022670"/>
    </source>
</evidence>
<dbReference type="InterPro" id="IPR001254">
    <property type="entry name" value="Trypsin_dom"/>
</dbReference>
<dbReference type="PRINTS" id="PR00722">
    <property type="entry name" value="CHYMOTRYPSIN"/>
</dbReference>
<dbReference type="PROSITE" id="PS00135">
    <property type="entry name" value="TRYPSIN_SER"/>
    <property type="match status" value="2"/>
</dbReference>
<evidence type="ECO:0000256" key="9">
    <source>
        <dbReference type="ARBA" id="ARBA00022685"/>
    </source>
</evidence>
<dbReference type="InterPro" id="IPR035972">
    <property type="entry name" value="GLA-like_dom_SF"/>
</dbReference>
<evidence type="ECO:0000256" key="16">
    <source>
        <dbReference type="PROSITE-ProRule" id="PRU00076"/>
    </source>
</evidence>
<keyword evidence="12 17" id="KW-0378">Hydrolase</keyword>
<dbReference type="SUPFAM" id="SSF57196">
    <property type="entry name" value="EGF/Laminin"/>
    <property type="match status" value="1"/>
</dbReference>
<dbReference type="KEGG" id="tsr:106543059"/>
<dbReference type="Pfam" id="PF14670">
    <property type="entry name" value="FXa_inhibition"/>
    <property type="match status" value="2"/>
</dbReference>
<dbReference type="FunFam" id="2.10.25.10:FF:000162">
    <property type="entry name" value="Coagulation factor X (Predicted)"/>
    <property type="match status" value="1"/>
</dbReference>
<evidence type="ECO:0000256" key="1">
    <source>
        <dbReference type="ARBA" id="ARBA00001239"/>
    </source>
</evidence>
<dbReference type="InterPro" id="IPR050442">
    <property type="entry name" value="Peptidase_S1_coag_factors"/>
</dbReference>
<dbReference type="Pfam" id="PF00008">
    <property type="entry name" value="EGF"/>
    <property type="match status" value="2"/>
</dbReference>
<keyword evidence="11" id="KW-0677">Repeat</keyword>
<dbReference type="PROSITE" id="PS00022">
    <property type="entry name" value="EGF_1"/>
    <property type="match status" value="2"/>
</dbReference>
<keyword evidence="13" id="KW-0106">Calcium</keyword>
<feature type="domain" description="EGF-like" evidence="18">
    <location>
        <begin position="482"/>
        <end position="518"/>
    </location>
</feature>
<dbReference type="PANTHER" id="PTHR24278:SF28">
    <property type="entry name" value="COAGULATION FACTOR X"/>
    <property type="match status" value="1"/>
</dbReference>
<dbReference type="InterPro" id="IPR000742">
    <property type="entry name" value="EGF"/>
</dbReference>
<dbReference type="GeneID" id="106543059"/>
<dbReference type="FunFam" id="2.10.25.10:FF:000420">
    <property type="entry name" value="Coagulation factor VII"/>
    <property type="match status" value="1"/>
</dbReference>
<accession>A0A6I9XUU9</accession>
<dbReference type="PRINTS" id="PR00001">
    <property type="entry name" value="GLABLOOD"/>
</dbReference>
<reference evidence="22" key="1">
    <citation type="submission" date="2025-08" db="UniProtKB">
        <authorList>
            <consortium name="RefSeq"/>
        </authorList>
    </citation>
    <scope>IDENTIFICATION</scope>
    <source>
        <tissue evidence="22">Skeletal muscle</tissue>
    </source>
</reference>
<comment type="caution">
    <text evidence="16">Lacks conserved residue(s) required for the propagation of feature annotation.</text>
</comment>
<protein>
    <recommendedName>
        <fullName evidence="4">coagulation factor Xa</fullName>
        <ecNumber evidence="4">3.4.21.6</ecNumber>
    </recommendedName>
</protein>